<feature type="transmembrane region" description="Helical" evidence="1">
    <location>
        <begin position="37"/>
        <end position="54"/>
    </location>
</feature>
<organism evidence="3 4">
    <name type="scientific">Piscibacillus salipiscarius</name>
    <dbReference type="NCBI Taxonomy" id="299480"/>
    <lineage>
        <taxon>Bacteria</taxon>
        <taxon>Bacillati</taxon>
        <taxon>Bacillota</taxon>
        <taxon>Bacilli</taxon>
        <taxon>Bacillales</taxon>
        <taxon>Bacillaceae</taxon>
        <taxon>Piscibacillus</taxon>
    </lineage>
</organism>
<evidence type="ECO:0000259" key="2">
    <source>
        <dbReference type="Pfam" id="PF07331"/>
    </source>
</evidence>
<dbReference type="Pfam" id="PF07331">
    <property type="entry name" value="TctB"/>
    <property type="match status" value="1"/>
</dbReference>
<dbReference type="EMBL" id="JBHUMZ010000021">
    <property type="protein sequence ID" value="MFD2639156.1"/>
    <property type="molecule type" value="Genomic_DNA"/>
</dbReference>
<dbReference type="InterPro" id="IPR009936">
    <property type="entry name" value="DUF1468"/>
</dbReference>
<name>A0ABW5QB85_9BACI</name>
<keyword evidence="1" id="KW-0472">Membrane</keyword>
<dbReference type="Proteomes" id="UP001597452">
    <property type="component" value="Unassembled WGS sequence"/>
</dbReference>
<protein>
    <submittedName>
        <fullName evidence="3">Tripartite tricarboxylate transporter TctB family protein</fullName>
    </submittedName>
</protein>
<keyword evidence="1" id="KW-1133">Transmembrane helix</keyword>
<evidence type="ECO:0000313" key="3">
    <source>
        <dbReference type="EMBL" id="MFD2639156.1"/>
    </source>
</evidence>
<dbReference type="RefSeq" id="WP_377328962.1">
    <property type="nucleotide sequence ID" value="NZ_JBHUMZ010000021.1"/>
</dbReference>
<feature type="transmembrane region" description="Helical" evidence="1">
    <location>
        <begin position="123"/>
        <end position="141"/>
    </location>
</feature>
<reference evidence="4" key="1">
    <citation type="journal article" date="2019" name="Int. J. Syst. Evol. Microbiol.">
        <title>The Global Catalogue of Microorganisms (GCM) 10K type strain sequencing project: providing services to taxonomists for standard genome sequencing and annotation.</title>
        <authorList>
            <consortium name="The Broad Institute Genomics Platform"/>
            <consortium name="The Broad Institute Genome Sequencing Center for Infectious Disease"/>
            <person name="Wu L."/>
            <person name="Ma J."/>
        </authorList>
    </citation>
    <scope>NUCLEOTIDE SEQUENCE [LARGE SCALE GENOMIC DNA]</scope>
    <source>
        <strain evidence="4">TISTR 1571</strain>
    </source>
</reference>
<evidence type="ECO:0000256" key="1">
    <source>
        <dbReference type="SAM" id="Phobius"/>
    </source>
</evidence>
<feature type="transmembrane region" description="Helical" evidence="1">
    <location>
        <begin position="80"/>
        <end position="111"/>
    </location>
</feature>
<evidence type="ECO:0000313" key="4">
    <source>
        <dbReference type="Proteomes" id="UP001597452"/>
    </source>
</evidence>
<comment type="caution">
    <text evidence="3">The sequence shown here is derived from an EMBL/GenBank/DDBJ whole genome shotgun (WGS) entry which is preliminary data.</text>
</comment>
<gene>
    <name evidence="3" type="ORF">ACFSW4_09795</name>
</gene>
<sequence length="155" mass="17286">MGELILALLLVLLSILIYINSDDLPSMNESQLDPGSFPQFVAILLGSLALILSIQKTIQLMKNKEGSQSSIKDIIREHKLVFITLGLLLLYILFIQIIGFIISSIIFMIVTALIVGPRTKKDIITITSIAFVLTIGLYVFFQNVLQVRFPTGLFF</sequence>
<proteinExistence type="predicted"/>
<keyword evidence="4" id="KW-1185">Reference proteome</keyword>
<keyword evidence="1" id="KW-0812">Transmembrane</keyword>
<feature type="domain" description="DUF1468" evidence="2">
    <location>
        <begin position="5"/>
        <end position="150"/>
    </location>
</feature>
<accession>A0ABW5QB85</accession>